<keyword evidence="8 13" id="KW-1208">Phospholipid metabolism</keyword>
<name>A0A5S5ASS7_9FIRM</name>
<dbReference type="InterPro" id="IPR011128">
    <property type="entry name" value="G3P_DH_NAD-dep_N"/>
</dbReference>
<dbReference type="OrthoDB" id="9812273at2"/>
<feature type="binding site" evidence="16">
    <location>
        <begin position="7"/>
        <end position="12"/>
    </location>
    <ligand>
        <name>NAD(+)</name>
        <dbReference type="ChEBI" id="CHEBI:57540"/>
    </ligand>
</feature>
<comment type="caution">
    <text evidence="20">The sequence shown here is derived from an EMBL/GenBank/DDBJ whole genome shotgun (WGS) entry which is preliminary data.</text>
</comment>
<evidence type="ECO:0000256" key="6">
    <source>
        <dbReference type="ARBA" id="ARBA00023098"/>
    </source>
</evidence>
<dbReference type="Proteomes" id="UP000322294">
    <property type="component" value="Unassembled WGS sequence"/>
</dbReference>
<dbReference type="PANTHER" id="PTHR11728">
    <property type="entry name" value="GLYCEROL-3-PHOSPHATE DEHYDROGENASE"/>
    <property type="match status" value="1"/>
</dbReference>
<evidence type="ECO:0000256" key="16">
    <source>
        <dbReference type="PIRSR" id="PIRSR000114-3"/>
    </source>
</evidence>
<evidence type="ECO:0000259" key="18">
    <source>
        <dbReference type="Pfam" id="PF01210"/>
    </source>
</evidence>
<evidence type="ECO:0000256" key="10">
    <source>
        <dbReference type="ARBA" id="ARBA00066687"/>
    </source>
</evidence>
<feature type="binding site" evidence="13">
    <location>
        <position position="279"/>
    </location>
    <ligand>
        <name>NADPH</name>
        <dbReference type="ChEBI" id="CHEBI:57783"/>
    </ligand>
</feature>
<feature type="binding site" evidence="13">
    <location>
        <position position="105"/>
    </location>
    <ligand>
        <name>sn-glycerol 3-phosphate</name>
        <dbReference type="ChEBI" id="CHEBI:57597"/>
    </ligand>
</feature>
<feature type="domain" description="Glycerol-3-phosphate dehydrogenase NAD-dependent N-terminal" evidence="18">
    <location>
        <begin position="4"/>
        <end position="160"/>
    </location>
</feature>
<evidence type="ECO:0000256" key="9">
    <source>
        <dbReference type="ARBA" id="ARBA00052716"/>
    </source>
</evidence>
<protein>
    <recommendedName>
        <fullName evidence="11 13">Glycerol-3-phosphate dehydrogenase [NAD(P)+]</fullName>
        <ecNumber evidence="10 13">1.1.1.94</ecNumber>
    </recommendedName>
    <alternativeName>
        <fullName evidence="13">NAD(P)(+)-dependent glycerol-3-phosphate dehydrogenase</fullName>
    </alternativeName>
    <alternativeName>
        <fullName evidence="12 13">NAD(P)H-dependent dihydroxyacetone-phosphate reductase</fullName>
    </alternativeName>
</protein>
<keyword evidence="3 13" id="KW-0521">NADP</keyword>
<evidence type="ECO:0000256" key="11">
    <source>
        <dbReference type="ARBA" id="ARBA00069372"/>
    </source>
</evidence>
<dbReference type="SUPFAM" id="SSF48179">
    <property type="entry name" value="6-phosphogluconate dehydrogenase C-terminal domain-like"/>
    <property type="match status" value="1"/>
</dbReference>
<keyword evidence="13" id="KW-0963">Cytoplasm</keyword>
<feature type="binding site" evidence="16">
    <location>
        <position position="140"/>
    </location>
    <ligand>
        <name>NAD(+)</name>
        <dbReference type="ChEBI" id="CHEBI:57540"/>
    </ligand>
</feature>
<dbReference type="EMBL" id="VNHO01000011">
    <property type="protein sequence ID" value="TYP54915.1"/>
    <property type="molecule type" value="Genomic_DNA"/>
</dbReference>
<evidence type="ECO:0000259" key="19">
    <source>
        <dbReference type="Pfam" id="PF07479"/>
    </source>
</evidence>
<evidence type="ECO:0000256" key="4">
    <source>
        <dbReference type="ARBA" id="ARBA00023002"/>
    </source>
</evidence>
<dbReference type="GO" id="GO:0141152">
    <property type="term" value="F:glycerol-3-phosphate dehydrogenase (NAD+) activity"/>
    <property type="evidence" value="ECO:0007669"/>
    <property type="project" value="RHEA"/>
</dbReference>
<keyword evidence="6 13" id="KW-0443">Lipid metabolism</keyword>
<feature type="binding site" evidence="16">
    <location>
        <position position="255"/>
    </location>
    <ligand>
        <name>NAD(+)</name>
        <dbReference type="ChEBI" id="CHEBI:57540"/>
    </ligand>
</feature>
<dbReference type="GO" id="GO:0005829">
    <property type="term" value="C:cytosol"/>
    <property type="evidence" value="ECO:0007669"/>
    <property type="project" value="TreeGrafter"/>
</dbReference>
<dbReference type="Gene3D" id="3.40.50.720">
    <property type="entry name" value="NAD(P)-binding Rossmann-like Domain"/>
    <property type="match status" value="1"/>
</dbReference>
<dbReference type="PRINTS" id="PR00077">
    <property type="entry name" value="GPDHDRGNASE"/>
</dbReference>
<feature type="binding site" evidence="13">
    <location>
        <position position="140"/>
    </location>
    <ligand>
        <name>NADPH</name>
        <dbReference type="ChEBI" id="CHEBI:57783"/>
    </ligand>
</feature>
<dbReference type="HAMAP" id="MF_00394">
    <property type="entry name" value="NAD_Glyc3P_dehydrog"/>
    <property type="match status" value="1"/>
</dbReference>
<comment type="similarity">
    <text evidence="1 13 17">Belongs to the NAD-dependent glycerol-3-phosphate dehydrogenase family.</text>
</comment>
<evidence type="ECO:0000256" key="15">
    <source>
        <dbReference type="PIRSR" id="PIRSR000114-2"/>
    </source>
</evidence>
<feature type="binding site" evidence="13">
    <location>
        <position position="256"/>
    </location>
    <ligand>
        <name>sn-glycerol 3-phosphate</name>
        <dbReference type="ChEBI" id="CHEBI:57597"/>
    </ligand>
</feature>
<dbReference type="GO" id="GO:0046167">
    <property type="term" value="P:glycerol-3-phosphate biosynthetic process"/>
    <property type="evidence" value="ECO:0007669"/>
    <property type="project" value="UniProtKB-UniRule"/>
</dbReference>
<evidence type="ECO:0000256" key="3">
    <source>
        <dbReference type="ARBA" id="ARBA00022857"/>
    </source>
</evidence>
<dbReference type="AlphaFoldDB" id="A0A5S5ASS7"/>
<dbReference type="PROSITE" id="PS00957">
    <property type="entry name" value="NAD_G3PDH"/>
    <property type="match status" value="1"/>
</dbReference>
<feature type="binding site" evidence="13">
    <location>
        <position position="32"/>
    </location>
    <ligand>
        <name>NADPH</name>
        <dbReference type="ChEBI" id="CHEBI:57783"/>
    </ligand>
</feature>
<dbReference type="GO" id="GO:0141153">
    <property type="term" value="F:glycerol-3-phosphate dehydrogenase (NADP+) activity"/>
    <property type="evidence" value="ECO:0007669"/>
    <property type="project" value="RHEA"/>
</dbReference>
<feature type="active site" description="Proton acceptor" evidence="13 14">
    <location>
        <position position="191"/>
    </location>
</feature>
<feature type="binding site" evidence="13">
    <location>
        <position position="31"/>
    </location>
    <ligand>
        <name>NADPH</name>
        <dbReference type="ChEBI" id="CHEBI:57783"/>
    </ligand>
</feature>
<dbReference type="GO" id="GO:0006650">
    <property type="term" value="P:glycerophospholipid metabolic process"/>
    <property type="evidence" value="ECO:0007669"/>
    <property type="project" value="UniProtKB-UniRule"/>
</dbReference>
<feature type="binding site" evidence="15">
    <location>
        <begin position="255"/>
        <end position="256"/>
    </location>
    <ligand>
        <name>substrate</name>
    </ligand>
</feature>
<organism evidence="20 21">
    <name type="scientific">Thermosediminibacter litoriperuensis</name>
    <dbReference type="NCBI Taxonomy" id="291989"/>
    <lineage>
        <taxon>Bacteria</taxon>
        <taxon>Bacillati</taxon>
        <taxon>Bacillota</taxon>
        <taxon>Clostridia</taxon>
        <taxon>Thermosediminibacterales</taxon>
        <taxon>Thermosediminibacteraceae</taxon>
        <taxon>Thermosediminibacter</taxon>
    </lineage>
</organism>
<comment type="subcellular location">
    <subcellularLocation>
        <location evidence="13">Cytoplasm</location>
    </subcellularLocation>
</comment>
<feature type="binding site" evidence="13">
    <location>
        <position position="48"/>
    </location>
    <ligand>
        <name>NADPH</name>
        <dbReference type="ChEBI" id="CHEBI:57783"/>
    </ligand>
</feature>
<keyword evidence="7 13" id="KW-0594">Phospholipid biosynthesis</keyword>
<accession>A0A5S5ASS7</accession>
<feature type="binding site" evidence="13">
    <location>
        <position position="136"/>
    </location>
    <ligand>
        <name>sn-glycerol 3-phosphate</name>
        <dbReference type="ChEBI" id="CHEBI:57597"/>
    </ligand>
</feature>
<keyword evidence="4 13" id="KW-0560">Oxidoreductase</keyword>
<comment type="pathway">
    <text evidence="13">Membrane lipid metabolism; glycerophospholipid metabolism.</text>
</comment>
<evidence type="ECO:0000256" key="2">
    <source>
        <dbReference type="ARBA" id="ARBA00022516"/>
    </source>
</evidence>
<feature type="binding site" evidence="13">
    <location>
        <position position="255"/>
    </location>
    <ligand>
        <name>sn-glycerol 3-phosphate</name>
        <dbReference type="ChEBI" id="CHEBI:57597"/>
    </ligand>
</feature>
<dbReference type="NCBIfam" id="NF000940">
    <property type="entry name" value="PRK00094.1-2"/>
    <property type="match status" value="1"/>
</dbReference>
<evidence type="ECO:0000256" key="17">
    <source>
        <dbReference type="RuleBase" id="RU000437"/>
    </source>
</evidence>
<dbReference type="PANTHER" id="PTHR11728:SF1">
    <property type="entry name" value="GLYCEROL-3-PHOSPHATE DEHYDROGENASE [NAD(+)] 2, CHLOROPLASTIC"/>
    <property type="match status" value="1"/>
</dbReference>
<dbReference type="SUPFAM" id="SSF51735">
    <property type="entry name" value="NAD(P)-binding Rossmann-fold domains"/>
    <property type="match status" value="1"/>
</dbReference>
<feature type="binding site" evidence="13">
    <location>
        <position position="11"/>
    </location>
    <ligand>
        <name>NADPH</name>
        <dbReference type="ChEBI" id="CHEBI:57783"/>
    </ligand>
</feature>
<comment type="catalytic activity">
    <reaction evidence="9">
        <text>sn-glycerol 3-phosphate + NADP(+) = dihydroxyacetone phosphate + NADPH + H(+)</text>
        <dbReference type="Rhea" id="RHEA:11096"/>
        <dbReference type="ChEBI" id="CHEBI:15378"/>
        <dbReference type="ChEBI" id="CHEBI:57597"/>
        <dbReference type="ChEBI" id="CHEBI:57642"/>
        <dbReference type="ChEBI" id="CHEBI:57783"/>
        <dbReference type="ChEBI" id="CHEBI:58349"/>
        <dbReference type="EC" id="1.1.1.94"/>
    </reaction>
    <physiologicalReaction direction="right-to-left" evidence="9">
        <dbReference type="Rhea" id="RHEA:11098"/>
    </physiologicalReaction>
</comment>
<evidence type="ECO:0000256" key="8">
    <source>
        <dbReference type="ARBA" id="ARBA00023264"/>
    </source>
</evidence>
<feature type="binding site" evidence="13">
    <location>
        <position position="138"/>
    </location>
    <ligand>
        <name>sn-glycerol 3-phosphate</name>
        <dbReference type="ChEBI" id="CHEBI:57597"/>
    </ligand>
</feature>
<dbReference type="InterPro" id="IPR036291">
    <property type="entry name" value="NAD(P)-bd_dom_sf"/>
</dbReference>
<dbReference type="InterPro" id="IPR006109">
    <property type="entry name" value="G3P_DH_NAD-dep_C"/>
</dbReference>
<feature type="binding site" evidence="15">
    <location>
        <position position="105"/>
    </location>
    <ligand>
        <name>substrate</name>
    </ligand>
</feature>
<feature type="binding site" evidence="13">
    <location>
        <position position="105"/>
    </location>
    <ligand>
        <name>NADPH</name>
        <dbReference type="ChEBI" id="CHEBI:57783"/>
    </ligand>
</feature>
<keyword evidence="21" id="KW-1185">Reference proteome</keyword>
<dbReference type="FunFam" id="3.40.50.720:FF:000019">
    <property type="entry name" value="Glycerol-3-phosphate dehydrogenase [NAD(P)+]"/>
    <property type="match status" value="1"/>
</dbReference>
<dbReference type="Gene3D" id="1.10.1040.10">
    <property type="entry name" value="N-(1-d-carboxylethyl)-l-norvaline Dehydrogenase, domain 2"/>
    <property type="match status" value="1"/>
</dbReference>
<dbReference type="NCBIfam" id="NF000941">
    <property type="entry name" value="PRK00094.1-3"/>
    <property type="match status" value="1"/>
</dbReference>
<gene>
    <name evidence="13" type="primary">gpsA</name>
    <name evidence="20" type="ORF">LZ11_01238</name>
</gene>
<evidence type="ECO:0000256" key="5">
    <source>
        <dbReference type="ARBA" id="ARBA00023027"/>
    </source>
</evidence>
<feature type="binding site" evidence="13">
    <location>
        <position position="255"/>
    </location>
    <ligand>
        <name>NADPH</name>
        <dbReference type="ChEBI" id="CHEBI:57783"/>
    </ligand>
</feature>
<feature type="binding site" evidence="13">
    <location>
        <position position="191"/>
    </location>
    <ligand>
        <name>sn-glycerol 3-phosphate</name>
        <dbReference type="ChEBI" id="CHEBI:57597"/>
    </ligand>
</feature>
<dbReference type="GO" id="GO:0051287">
    <property type="term" value="F:NAD binding"/>
    <property type="evidence" value="ECO:0007669"/>
    <property type="project" value="InterPro"/>
</dbReference>
<feature type="binding site" evidence="13">
    <location>
        <position position="10"/>
    </location>
    <ligand>
        <name>NADPH</name>
        <dbReference type="ChEBI" id="CHEBI:57783"/>
    </ligand>
</feature>
<feature type="binding site" evidence="13">
    <location>
        <position position="281"/>
    </location>
    <ligand>
        <name>NADPH</name>
        <dbReference type="ChEBI" id="CHEBI:57783"/>
    </ligand>
</feature>
<keyword evidence="5 13" id="KW-0520">NAD</keyword>
<feature type="binding site" evidence="13">
    <location>
        <position position="254"/>
    </location>
    <ligand>
        <name>sn-glycerol 3-phosphate</name>
        <dbReference type="ChEBI" id="CHEBI:57597"/>
    </ligand>
</feature>
<dbReference type="Pfam" id="PF01210">
    <property type="entry name" value="NAD_Gly3P_dh_N"/>
    <property type="match status" value="1"/>
</dbReference>
<dbReference type="InterPro" id="IPR006168">
    <property type="entry name" value="G3P_DH_NAD-dep"/>
</dbReference>
<comment type="catalytic activity">
    <reaction evidence="13">
        <text>sn-glycerol 3-phosphate + NAD(+) = dihydroxyacetone phosphate + NADH + H(+)</text>
        <dbReference type="Rhea" id="RHEA:11092"/>
        <dbReference type="ChEBI" id="CHEBI:15378"/>
        <dbReference type="ChEBI" id="CHEBI:57540"/>
        <dbReference type="ChEBI" id="CHEBI:57597"/>
        <dbReference type="ChEBI" id="CHEBI:57642"/>
        <dbReference type="ChEBI" id="CHEBI:57945"/>
        <dbReference type="EC" id="1.1.1.94"/>
    </reaction>
</comment>
<evidence type="ECO:0000256" key="14">
    <source>
        <dbReference type="PIRSR" id="PIRSR000114-1"/>
    </source>
</evidence>
<dbReference type="EC" id="1.1.1.94" evidence="10 13"/>
<dbReference type="GO" id="GO:0005975">
    <property type="term" value="P:carbohydrate metabolic process"/>
    <property type="evidence" value="ECO:0007669"/>
    <property type="project" value="InterPro"/>
</dbReference>
<feature type="domain" description="Glycerol-3-phosphate dehydrogenase NAD-dependent C-terminal" evidence="19">
    <location>
        <begin position="180"/>
        <end position="320"/>
    </location>
</feature>
<comment type="function">
    <text evidence="13">Catalyzes the reduction of the glycolytic intermediate dihydroxyacetone phosphate (DHAP) to sn-glycerol 3-phosphate (G3P), the key precursor for phospholipid synthesis.</text>
</comment>
<sequence>MKSAVIGAGSWGTAIAHLLTDNGARVSLWARRPQLAEEIRRWRENRSYLPGVGISDKILVTSDLEEALYDAEFVVMAVPSQSMRSIIREAGKYIKSHCVIVNAAKGIEIGTLLRMSQVMKEELPSECRTNIAVLSGPSHAEEVARRLPTAVVVAAEKKEVAEEVQDLFMNSYFRVYTNPDIIGVEMGGALKNIIAICAGIAEGLGFGDNTRAALITRGIIEITRLGVKMGAHPSTFSGLSGIGDVIVTCNSLFSRNRRAGIEIGRGKSVGEVMASTNMVIEGIHTTKAAYDLARRHGVEMPITEQAFGVLYEGKNPLDAVDALMMRKGKHEMEEVVEKEEKRQDLKTW</sequence>
<dbReference type="GO" id="GO:0008654">
    <property type="term" value="P:phospholipid biosynthetic process"/>
    <property type="evidence" value="ECO:0007669"/>
    <property type="project" value="UniProtKB-KW"/>
</dbReference>
<feature type="binding site" evidence="13">
    <location>
        <position position="244"/>
    </location>
    <ligand>
        <name>sn-glycerol 3-phosphate</name>
        <dbReference type="ChEBI" id="CHEBI:57597"/>
    </ligand>
</feature>
<evidence type="ECO:0000313" key="21">
    <source>
        <dbReference type="Proteomes" id="UP000322294"/>
    </source>
</evidence>
<dbReference type="FunFam" id="1.10.1040.10:FF:000001">
    <property type="entry name" value="Glycerol-3-phosphate dehydrogenase [NAD(P)+]"/>
    <property type="match status" value="1"/>
</dbReference>
<evidence type="ECO:0000313" key="20">
    <source>
        <dbReference type="EMBL" id="TYP54915.1"/>
    </source>
</evidence>
<dbReference type="NCBIfam" id="NF000942">
    <property type="entry name" value="PRK00094.1-4"/>
    <property type="match status" value="1"/>
</dbReference>
<evidence type="ECO:0000256" key="7">
    <source>
        <dbReference type="ARBA" id="ARBA00023209"/>
    </source>
</evidence>
<keyword evidence="2 13" id="KW-0444">Lipid biosynthesis</keyword>
<dbReference type="InterPro" id="IPR008927">
    <property type="entry name" value="6-PGluconate_DH-like_C_sf"/>
</dbReference>
<evidence type="ECO:0000256" key="13">
    <source>
        <dbReference type="HAMAP-Rule" id="MF_00394"/>
    </source>
</evidence>
<dbReference type="InterPro" id="IPR013328">
    <property type="entry name" value="6PGD_dom2"/>
</dbReference>
<dbReference type="PIRSF" id="PIRSF000114">
    <property type="entry name" value="Glycerol-3-P_dh"/>
    <property type="match status" value="1"/>
</dbReference>
<dbReference type="Pfam" id="PF07479">
    <property type="entry name" value="NAD_Gly3P_dh_C"/>
    <property type="match status" value="1"/>
</dbReference>
<evidence type="ECO:0000256" key="1">
    <source>
        <dbReference type="ARBA" id="ARBA00011009"/>
    </source>
</evidence>
<dbReference type="RefSeq" id="WP_148867003.1">
    <property type="nucleotide sequence ID" value="NZ_VNHO01000011.1"/>
</dbReference>
<proteinExistence type="inferred from homology"/>
<keyword evidence="13" id="KW-0547">Nucleotide-binding</keyword>
<evidence type="ECO:0000256" key="12">
    <source>
        <dbReference type="ARBA" id="ARBA00080511"/>
    </source>
</evidence>
<dbReference type="GO" id="GO:0046168">
    <property type="term" value="P:glycerol-3-phosphate catabolic process"/>
    <property type="evidence" value="ECO:0007669"/>
    <property type="project" value="InterPro"/>
</dbReference>
<dbReference type="UniPathway" id="UPA00940"/>
<reference evidence="20 21" key="1">
    <citation type="submission" date="2019-07" db="EMBL/GenBank/DDBJ databases">
        <title>Genomic Encyclopedia of Type Strains, Phase I: the one thousand microbial genomes (KMG-I) project.</title>
        <authorList>
            <person name="Kyrpides N."/>
        </authorList>
    </citation>
    <scope>NUCLEOTIDE SEQUENCE [LARGE SCALE GENOMIC DNA]</scope>
    <source>
        <strain evidence="20 21">DSM 16647</strain>
    </source>
</reference>